<organism evidence="2 3">
    <name type="scientific">Romanomermis culicivorax</name>
    <name type="common">Nematode worm</name>
    <dbReference type="NCBI Taxonomy" id="13658"/>
    <lineage>
        <taxon>Eukaryota</taxon>
        <taxon>Metazoa</taxon>
        <taxon>Ecdysozoa</taxon>
        <taxon>Nematoda</taxon>
        <taxon>Enoplea</taxon>
        <taxon>Dorylaimia</taxon>
        <taxon>Mermithida</taxon>
        <taxon>Mermithoidea</taxon>
        <taxon>Mermithidae</taxon>
        <taxon>Romanomermis</taxon>
    </lineage>
</organism>
<dbReference type="Proteomes" id="UP000887565">
    <property type="component" value="Unplaced"/>
</dbReference>
<accession>A0A915HQJ5</accession>
<evidence type="ECO:0000313" key="2">
    <source>
        <dbReference type="Proteomes" id="UP000887565"/>
    </source>
</evidence>
<name>A0A915HQJ5_ROMCU</name>
<proteinExistence type="predicted"/>
<evidence type="ECO:0000256" key="1">
    <source>
        <dbReference type="SAM" id="MobiDB-lite"/>
    </source>
</evidence>
<keyword evidence="2" id="KW-1185">Reference proteome</keyword>
<feature type="region of interest" description="Disordered" evidence="1">
    <location>
        <begin position="1"/>
        <end position="23"/>
    </location>
</feature>
<evidence type="ECO:0000313" key="3">
    <source>
        <dbReference type="WBParaSite" id="nRc.2.0.1.t03781-RA"/>
    </source>
</evidence>
<sequence>MRSALKQSTPNKETISTTEGSAYNISKLSHERPGCPFGADTDQTTRSGHSSFSNILERMEQSQAPALLNIRWPPITYSHVFIAANTPQIFEYKLGDSSLDSHYHRCHHVSKADYLCEALAQDLKLPRVYGVESKCVCDPVHAWKHRKWEIKDQFEDSQK</sequence>
<dbReference type="AlphaFoldDB" id="A0A915HQJ5"/>
<dbReference type="WBParaSite" id="nRc.2.0.1.t03781-RA">
    <property type="protein sequence ID" value="nRc.2.0.1.t03781-RA"/>
    <property type="gene ID" value="nRc.2.0.1.g03781"/>
</dbReference>
<reference evidence="3" key="1">
    <citation type="submission" date="2022-11" db="UniProtKB">
        <authorList>
            <consortium name="WormBaseParasite"/>
        </authorList>
    </citation>
    <scope>IDENTIFICATION</scope>
</reference>
<protein>
    <submittedName>
        <fullName evidence="3">Uncharacterized protein</fullName>
    </submittedName>
</protein>